<evidence type="ECO:0000313" key="3">
    <source>
        <dbReference type="Proteomes" id="UP001175228"/>
    </source>
</evidence>
<organism evidence="2 3">
    <name type="scientific">Armillaria luteobubalina</name>
    <dbReference type="NCBI Taxonomy" id="153913"/>
    <lineage>
        <taxon>Eukaryota</taxon>
        <taxon>Fungi</taxon>
        <taxon>Dikarya</taxon>
        <taxon>Basidiomycota</taxon>
        <taxon>Agaricomycotina</taxon>
        <taxon>Agaricomycetes</taxon>
        <taxon>Agaricomycetidae</taxon>
        <taxon>Agaricales</taxon>
        <taxon>Marasmiineae</taxon>
        <taxon>Physalacriaceae</taxon>
        <taxon>Armillaria</taxon>
    </lineage>
</organism>
<feature type="compositionally biased region" description="Low complexity" evidence="1">
    <location>
        <begin position="100"/>
        <end position="139"/>
    </location>
</feature>
<proteinExistence type="predicted"/>
<dbReference type="Proteomes" id="UP001175228">
    <property type="component" value="Unassembled WGS sequence"/>
</dbReference>
<dbReference type="EMBL" id="JAUEPU010000074">
    <property type="protein sequence ID" value="KAK0481111.1"/>
    <property type="molecule type" value="Genomic_DNA"/>
</dbReference>
<name>A0AA39PBF9_9AGAR</name>
<sequence length="174" mass="17279">MTSSLAFLQSPLTITRASQSKHQLAIDTPSSTFDTTFLNPAIIMSFDMFSLMQRRAQGRRAGGGGGAQSSGFGGPGGFSSLLSGGGTSGFGGLDPKAFTAFPGMSPAAFSPSSSPPAHQQTHESSSGPSESPEEPSASPLAGGPAGNLASMTNLGGFGGGIFESFLGPKTGGGQ</sequence>
<protein>
    <submittedName>
        <fullName evidence="2">Uncharacterized protein</fullName>
    </submittedName>
</protein>
<evidence type="ECO:0000313" key="2">
    <source>
        <dbReference type="EMBL" id="KAK0481111.1"/>
    </source>
</evidence>
<reference evidence="2" key="1">
    <citation type="submission" date="2023-06" db="EMBL/GenBank/DDBJ databases">
        <authorList>
            <consortium name="Lawrence Berkeley National Laboratory"/>
            <person name="Ahrendt S."/>
            <person name="Sahu N."/>
            <person name="Indic B."/>
            <person name="Wong-Bajracharya J."/>
            <person name="Merenyi Z."/>
            <person name="Ke H.-M."/>
            <person name="Monk M."/>
            <person name="Kocsube S."/>
            <person name="Drula E."/>
            <person name="Lipzen A."/>
            <person name="Balint B."/>
            <person name="Henrissat B."/>
            <person name="Andreopoulos B."/>
            <person name="Martin F.M."/>
            <person name="Harder C.B."/>
            <person name="Rigling D."/>
            <person name="Ford K.L."/>
            <person name="Foster G.D."/>
            <person name="Pangilinan J."/>
            <person name="Papanicolaou A."/>
            <person name="Barry K."/>
            <person name="LaButti K."/>
            <person name="Viragh M."/>
            <person name="Koriabine M."/>
            <person name="Yan M."/>
            <person name="Riley R."/>
            <person name="Champramary S."/>
            <person name="Plett K.L."/>
            <person name="Tsai I.J."/>
            <person name="Slot J."/>
            <person name="Sipos G."/>
            <person name="Plett J."/>
            <person name="Nagy L.G."/>
            <person name="Grigoriev I.V."/>
        </authorList>
    </citation>
    <scope>NUCLEOTIDE SEQUENCE</scope>
    <source>
        <strain evidence="2">HWK02</strain>
    </source>
</reference>
<gene>
    <name evidence="2" type="ORF">EDD18DRAFT_1203809</name>
</gene>
<dbReference type="AlphaFoldDB" id="A0AA39PBF9"/>
<feature type="region of interest" description="Disordered" evidence="1">
    <location>
        <begin position="57"/>
        <end position="153"/>
    </location>
</feature>
<accession>A0AA39PBF9</accession>
<comment type="caution">
    <text evidence="2">The sequence shown here is derived from an EMBL/GenBank/DDBJ whole genome shotgun (WGS) entry which is preliminary data.</text>
</comment>
<evidence type="ECO:0000256" key="1">
    <source>
        <dbReference type="SAM" id="MobiDB-lite"/>
    </source>
</evidence>
<keyword evidence="3" id="KW-1185">Reference proteome</keyword>
<feature type="compositionally biased region" description="Gly residues" evidence="1">
    <location>
        <begin position="60"/>
        <end position="92"/>
    </location>
</feature>